<dbReference type="OrthoDB" id="9988752at2759"/>
<dbReference type="RefSeq" id="XP_022110812.1">
    <property type="nucleotide sequence ID" value="XM_022255120.1"/>
</dbReference>
<evidence type="ECO:0000313" key="1">
    <source>
        <dbReference type="Proteomes" id="UP000694845"/>
    </source>
</evidence>
<dbReference type="GeneID" id="110990232"/>
<keyword evidence="1" id="KW-1185">Reference proteome</keyword>
<dbReference type="KEGG" id="aplc:110990232"/>
<organism evidence="1 2">
    <name type="scientific">Acanthaster planci</name>
    <name type="common">Crown-of-thorns starfish</name>
    <dbReference type="NCBI Taxonomy" id="133434"/>
    <lineage>
        <taxon>Eukaryota</taxon>
        <taxon>Metazoa</taxon>
        <taxon>Echinodermata</taxon>
        <taxon>Eleutherozoa</taxon>
        <taxon>Asterozoa</taxon>
        <taxon>Asteroidea</taxon>
        <taxon>Valvatacea</taxon>
        <taxon>Valvatida</taxon>
        <taxon>Acanthasteridae</taxon>
        <taxon>Acanthaster</taxon>
    </lineage>
</organism>
<name>A0A8B8A0C9_ACAPL</name>
<sequence length="225" mass="25200">MLKSDADQAVFVGTHQGVYKVPFQHCRDYNTTCPNCVGDPYCSWENGVCLHLRKGLQDAANICPPDDKIIIHNCPSRQVSYVRRLNVPNHPLNLFVMAEAAKEDNVSIMGNEIRCPPCGSLPYTESRSVSSGREFLVLHINGSSTERESCLCSVVLEVECGETKAINFTITVDDSPQLNLNQECLDKLSNYDRDISQYKFGLNSWIRKQANSCGVEDLQTCKRHP</sequence>
<evidence type="ECO:0000313" key="2">
    <source>
        <dbReference type="RefSeq" id="XP_022110812.1"/>
    </source>
</evidence>
<dbReference type="Proteomes" id="UP000694845">
    <property type="component" value="Unplaced"/>
</dbReference>
<protein>
    <submittedName>
        <fullName evidence="2">Semaphorin-2A-like</fullName>
    </submittedName>
</protein>
<reference evidence="2" key="1">
    <citation type="submission" date="2025-08" db="UniProtKB">
        <authorList>
            <consortium name="RefSeq"/>
        </authorList>
    </citation>
    <scope>IDENTIFICATION</scope>
</reference>
<proteinExistence type="predicted"/>
<gene>
    <name evidence="2" type="primary">LOC110990232</name>
</gene>
<accession>A0A8B8A0C9</accession>
<dbReference type="AlphaFoldDB" id="A0A8B8A0C9"/>